<name>A0A1Z5KNV8_FISSO</name>
<evidence type="ECO:0000259" key="4">
    <source>
        <dbReference type="Pfam" id="PF00248"/>
    </source>
</evidence>
<evidence type="ECO:0000313" key="6">
    <source>
        <dbReference type="Proteomes" id="UP000198406"/>
    </source>
</evidence>
<feature type="signal peptide" evidence="3">
    <location>
        <begin position="1"/>
        <end position="20"/>
    </location>
</feature>
<dbReference type="Gene3D" id="3.20.20.100">
    <property type="entry name" value="NADP-dependent oxidoreductase domain"/>
    <property type="match status" value="1"/>
</dbReference>
<reference evidence="5 6" key="1">
    <citation type="journal article" date="2015" name="Plant Cell">
        <title>Oil accumulation by the oleaginous diatom Fistulifera solaris as revealed by the genome and transcriptome.</title>
        <authorList>
            <person name="Tanaka T."/>
            <person name="Maeda Y."/>
            <person name="Veluchamy A."/>
            <person name="Tanaka M."/>
            <person name="Abida H."/>
            <person name="Marechal E."/>
            <person name="Bowler C."/>
            <person name="Muto M."/>
            <person name="Sunaga Y."/>
            <person name="Tanaka M."/>
            <person name="Yoshino T."/>
            <person name="Taniguchi T."/>
            <person name="Fukuda Y."/>
            <person name="Nemoto M."/>
            <person name="Matsumoto M."/>
            <person name="Wong P.S."/>
            <person name="Aburatani S."/>
            <person name="Fujibuchi W."/>
        </authorList>
    </citation>
    <scope>NUCLEOTIDE SEQUENCE [LARGE SCALE GENOMIC DNA]</scope>
    <source>
        <strain evidence="5 6">JPCC DA0580</strain>
    </source>
</reference>
<feature type="compositionally biased region" description="Polar residues" evidence="2">
    <location>
        <begin position="30"/>
        <end position="40"/>
    </location>
</feature>
<dbReference type="InParanoid" id="A0A1Z5KNV8"/>
<dbReference type="AlphaFoldDB" id="A0A1Z5KNV8"/>
<evidence type="ECO:0000256" key="2">
    <source>
        <dbReference type="SAM" id="MobiDB-lite"/>
    </source>
</evidence>
<dbReference type="Pfam" id="PF00248">
    <property type="entry name" value="Aldo_ket_red"/>
    <property type="match status" value="1"/>
</dbReference>
<dbReference type="InterPro" id="IPR036812">
    <property type="entry name" value="NAD(P)_OxRdtase_dom_sf"/>
</dbReference>
<feature type="region of interest" description="Disordered" evidence="2">
    <location>
        <begin position="30"/>
        <end position="114"/>
    </location>
</feature>
<evidence type="ECO:0000313" key="5">
    <source>
        <dbReference type="EMBL" id="GAX28003.1"/>
    </source>
</evidence>
<feature type="compositionally biased region" description="Basic residues" evidence="2">
    <location>
        <begin position="52"/>
        <end position="62"/>
    </location>
</feature>
<dbReference type="PANTHER" id="PTHR43625:SF5">
    <property type="entry name" value="PYRIDOXAL REDUCTASE, CHLOROPLASTIC"/>
    <property type="match status" value="1"/>
</dbReference>
<dbReference type="PANTHER" id="PTHR43625">
    <property type="entry name" value="AFLATOXIN B1 ALDEHYDE REDUCTASE"/>
    <property type="match status" value="1"/>
</dbReference>
<feature type="compositionally biased region" description="Basic and acidic residues" evidence="2">
    <location>
        <begin position="86"/>
        <end position="114"/>
    </location>
</feature>
<dbReference type="GO" id="GO:0016491">
    <property type="term" value="F:oxidoreductase activity"/>
    <property type="evidence" value="ECO:0007669"/>
    <property type="project" value="UniProtKB-KW"/>
</dbReference>
<gene>
    <name evidence="5" type="ORF">FisN_16Lh298</name>
</gene>
<keyword evidence="1" id="KW-0560">Oxidoreductase</keyword>
<evidence type="ECO:0000256" key="3">
    <source>
        <dbReference type="SAM" id="SignalP"/>
    </source>
</evidence>
<evidence type="ECO:0000256" key="1">
    <source>
        <dbReference type="ARBA" id="ARBA00023002"/>
    </source>
</evidence>
<dbReference type="GO" id="GO:0005737">
    <property type="term" value="C:cytoplasm"/>
    <property type="evidence" value="ECO:0007669"/>
    <property type="project" value="TreeGrafter"/>
</dbReference>
<sequence>MFRPITIGVFLLLLAPSHRAFVMWAPSTRPTTVRFSSSTPNDDDDDEVSKLIGKRNQIKRQRKQEETPLPEEPTVDLDLSNLPAFKTERPVRNKKTPTKEDTDDKKEKDKDVSKQKYETPIVDYMADYEDENDFHIPNRLGITTIAWGDPKRNFVANGKLTKRAIKSGLFVPGDIQLAYNELLASGITFVETSASYGGTMSAHDILKRCLAERPESVPECQIAETYSGNTLQTILATLSMNTVVTTEKAMVNSLEKSLTKLGDLPTIELLQVPYSWYSSTSALSKGLISVLESGQANAVGVVGVTKGHKIRKLCNQLAAADYSLTSNAFEFSLTNRKNEALIDICKEFNVIPLITNPLDHGLASGIFTAMNPTGGGRGVLSLSSSNKKYTFKELEKYQAVHSVLETVAERVRTRVIRNMRDTQERFKSKYGPPPQINTDITTTQVALNYVIAKGGVPLPEVNSPTQAKEVLGCLGWTLDTEEVNMLESAAALSKL</sequence>
<organism evidence="5 6">
    <name type="scientific">Fistulifera solaris</name>
    <name type="common">Oleaginous diatom</name>
    <dbReference type="NCBI Taxonomy" id="1519565"/>
    <lineage>
        <taxon>Eukaryota</taxon>
        <taxon>Sar</taxon>
        <taxon>Stramenopiles</taxon>
        <taxon>Ochrophyta</taxon>
        <taxon>Bacillariophyta</taxon>
        <taxon>Bacillariophyceae</taxon>
        <taxon>Bacillariophycidae</taxon>
        <taxon>Naviculales</taxon>
        <taxon>Naviculaceae</taxon>
        <taxon>Fistulifera</taxon>
    </lineage>
</organism>
<dbReference type="Proteomes" id="UP000198406">
    <property type="component" value="Unassembled WGS sequence"/>
</dbReference>
<dbReference type="InterPro" id="IPR050791">
    <property type="entry name" value="Aldo-Keto_reductase"/>
</dbReference>
<dbReference type="SUPFAM" id="SSF51430">
    <property type="entry name" value="NAD(P)-linked oxidoreductase"/>
    <property type="match status" value="1"/>
</dbReference>
<protein>
    <recommendedName>
        <fullName evidence="4">NADP-dependent oxidoreductase domain-containing protein</fullName>
    </recommendedName>
</protein>
<dbReference type="InterPro" id="IPR023210">
    <property type="entry name" value="NADP_OxRdtase_dom"/>
</dbReference>
<dbReference type="EMBL" id="BDSP01000263">
    <property type="protein sequence ID" value="GAX28003.1"/>
    <property type="molecule type" value="Genomic_DNA"/>
</dbReference>
<feature type="chain" id="PRO_5013278215" description="NADP-dependent oxidoreductase domain-containing protein" evidence="3">
    <location>
        <begin position="21"/>
        <end position="495"/>
    </location>
</feature>
<feature type="domain" description="NADP-dependent oxidoreductase" evidence="4">
    <location>
        <begin position="179"/>
        <end position="489"/>
    </location>
</feature>
<comment type="caution">
    <text evidence="5">The sequence shown here is derived from an EMBL/GenBank/DDBJ whole genome shotgun (WGS) entry which is preliminary data.</text>
</comment>
<proteinExistence type="predicted"/>
<accession>A0A1Z5KNV8</accession>
<dbReference type="OrthoDB" id="37537at2759"/>
<keyword evidence="6" id="KW-1185">Reference proteome</keyword>
<keyword evidence="3" id="KW-0732">Signal</keyword>